<dbReference type="AlphaFoldDB" id="A0A9Q0EVH2"/>
<evidence type="ECO:0000313" key="2">
    <source>
        <dbReference type="EMBL" id="KAJ3612466.1"/>
    </source>
</evidence>
<accession>A0A9Q0EVH2</accession>
<feature type="non-terminal residue" evidence="2">
    <location>
        <position position="193"/>
    </location>
</feature>
<feature type="region of interest" description="Disordered" evidence="1">
    <location>
        <begin position="1"/>
        <end position="39"/>
    </location>
</feature>
<feature type="region of interest" description="Disordered" evidence="1">
    <location>
        <begin position="54"/>
        <end position="193"/>
    </location>
</feature>
<comment type="caution">
    <text evidence="2">The sequence shown here is derived from an EMBL/GenBank/DDBJ whole genome shotgun (WGS) entry which is preliminary data.</text>
</comment>
<keyword evidence="3" id="KW-1185">Reference proteome</keyword>
<sequence length="193" mass="21017">MAVSRAYFGKADQGIARGGSAGDGREAGDATKPLDQKLSERDMEAALTLSLLLGTDDSNVNLSPTIHTDQYPTMGLSPTTCEPPTHKGLDEIHAERGSSKHKSSPKTSGPPRSTSKDKDEDYKPKLTPESESEDNFSGVAESEDEEFTVRKVKKKSKKEKTKPPPPPASKREKQSSKREKQTAKHSKDKPPET</sequence>
<feature type="compositionally biased region" description="Basic residues" evidence="1">
    <location>
        <begin position="150"/>
        <end position="160"/>
    </location>
</feature>
<feature type="compositionally biased region" description="Polar residues" evidence="1">
    <location>
        <begin position="59"/>
        <end position="82"/>
    </location>
</feature>
<reference evidence="2" key="1">
    <citation type="submission" date="2022-07" db="EMBL/GenBank/DDBJ databases">
        <title>Chromosome-level genome of Muraenolepis orangiensis.</title>
        <authorList>
            <person name="Kim J."/>
        </authorList>
    </citation>
    <scope>NUCLEOTIDE SEQUENCE</scope>
    <source>
        <strain evidence="2">KU_S4_2022</strain>
        <tissue evidence="2">Muscle</tissue>
    </source>
</reference>
<organism evidence="2 3">
    <name type="scientific">Muraenolepis orangiensis</name>
    <name type="common">Patagonian moray cod</name>
    <dbReference type="NCBI Taxonomy" id="630683"/>
    <lineage>
        <taxon>Eukaryota</taxon>
        <taxon>Metazoa</taxon>
        <taxon>Chordata</taxon>
        <taxon>Craniata</taxon>
        <taxon>Vertebrata</taxon>
        <taxon>Euteleostomi</taxon>
        <taxon>Actinopterygii</taxon>
        <taxon>Neopterygii</taxon>
        <taxon>Teleostei</taxon>
        <taxon>Neoteleostei</taxon>
        <taxon>Acanthomorphata</taxon>
        <taxon>Zeiogadaria</taxon>
        <taxon>Gadariae</taxon>
        <taxon>Gadiformes</taxon>
        <taxon>Muraenolepidoidei</taxon>
        <taxon>Muraenolepididae</taxon>
        <taxon>Muraenolepis</taxon>
    </lineage>
</organism>
<feature type="compositionally biased region" description="Basic and acidic residues" evidence="1">
    <location>
        <begin position="84"/>
        <end position="98"/>
    </location>
</feature>
<feature type="compositionally biased region" description="Basic and acidic residues" evidence="1">
    <location>
        <begin position="23"/>
        <end position="39"/>
    </location>
</feature>
<evidence type="ECO:0000256" key="1">
    <source>
        <dbReference type="SAM" id="MobiDB-lite"/>
    </source>
</evidence>
<proteinExistence type="predicted"/>
<dbReference type="OrthoDB" id="6162659at2759"/>
<evidence type="ECO:0000313" key="3">
    <source>
        <dbReference type="Proteomes" id="UP001148018"/>
    </source>
</evidence>
<feature type="compositionally biased region" description="Basic and acidic residues" evidence="1">
    <location>
        <begin position="114"/>
        <end position="128"/>
    </location>
</feature>
<dbReference type="EMBL" id="JANIIK010000036">
    <property type="protein sequence ID" value="KAJ3612466.1"/>
    <property type="molecule type" value="Genomic_DNA"/>
</dbReference>
<dbReference type="Proteomes" id="UP001148018">
    <property type="component" value="Unassembled WGS sequence"/>
</dbReference>
<name>A0A9Q0EVH2_9TELE</name>
<feature type="compositionally biased region" description="Basic and acidic residues" evidence="1">
    <location>
        <begin position="169"/>
        <end position="182"/>
    </location>
</feature>
<gene>
    <name evidence="2" type="ORF">NHX12_020741</name>
</gene>
<protein>
    <submittedName>
        <fullName evidence="2">Uncharacterized protein</fullName>
    </submittedName>
</protein>